<feature type="compositionally biased region" description="Polar residues" evidence="1">
    <location>
        <begin position="52"/>
        <end position="62"/>
    </location>
</feature>
<protein>
    <submittedName>
        <fullName evidence="2">AhpC/TSA antioxidant enzyme-domain-containing protein</fullName>
    </submittedName>
</protein>
<comment type="caution">
    <text evidence="2">The sequence shown here is derived from an EMBL/GenBank/DDBJ whole genome shotgun (WGS) entry which is preliminary data.</text>
</comment>
<dbReference type="InterPro" id="IPR032801">
    <property type="entry name" value="PXL2A/B/C"/>
</dbReference>
<evidence type="ECO:0000313" key="2">
    <source>
        <dbReference type="EMBL" id="KAK1924438.1"/>
    </source>
</evidence>
<feature type="region of interest" description="Disordered" evidence="1">
    <location>
        <begin position="122"/>
        <end position="161"/>
    </location>
</feature>
<gene>
    <name evidence="2" type="ORF">DB88DRAFT_287012</name>
</gene>
<dbReference type="Proteomes" id="UP001182556">
    <property type="component" value="Unassembled WGS sequence"/>
</dbReference>
<dbReference type="EMBL" id="JAODAN010000005">
    <property type="protein sequence ID" value="KAK1924438.1"/>
    <property type="molecule type" value="Genomic_DNA"/>
</dbReference>
<dbReference type="InterPro" id="IPR036249">
    <property type="entry name" value="Thioredoxin-like_sf"/>
</dbReference>
<feature type="region of interest" description="Disordered" evidence="1">
    <location>
        <begin position="1"/>
        <end position="63"/>
    </location>
</feature>
<dbReference type="SUPFAM" id="SSF52833">
    <property type="entry name" value="Thioredoxin-like"/>
    <property type="match status" value="1"/>
</dbReference>
<reference evidence="2" key="1">
    <citation type="submission" date="2023-02" db="EMBL/GenBank/DDBJ databases">
        <title>Identification and recombinant expression of a fungal hydrolase from Papiliotrema laurentii that hydrolyzes apple cutin and clears colloidal polyester polyurethane.</title>
        <authorList>
            <consortium name="DOE Joint Genome Institute"/>
            <person name="Roman V.A."/>
            <person name="Bojanowski C."/>
            <person name="Crable B.R."/>
            <person name="Wagner D.N."/>
            <person name="Hung C.S."/>
            <person name="Nadeau L.J."/>
            <person name="Schratz L."/>
            <person name="Haridas S."/>
            <person name="Pangilinan J."/>
            <person name="Lipzen A."/>
            <person name="Na H."/>
            <person name="Yan M."/>
            <person name="Ng V."/>
            <person name="Grigoriev I.V."/>
            <person name="Spatafora J.W."/>
            <person name="Barlow D."/>
            <person name="Biffinger J."/>
            <person name="Kelley-Loughnane N."/>
            <person name="Varaljay V.A."/>
            <person name="Crookes-Goodson W.J."/>
        </authorList>
    </citation>
    <scope>NUCLEOTIDE SEQUENCE</scope>
    <source>
        <strain evidence="2">5307AH</strain>
    </source>
</reference>
<dbReference type="PANTHER" id="PTHR28630:SF3">
    <property type="entry name" value="PEROXIREDOXIN-LIKE 2C"/>
    <property type="match status" value="1"/>
</dbReference>
<feature type="compositionally biased region" description="Basic residues" evidence="1">
    <location>
        <begin position="176"/>
        <end position="189"/>
    </location>
</feature>
<proteinExistence type="predicted"/>
<dbReference type="AlphaFoldDB" id="A0AAD9D1U6"/>
<dbReference type="Pfam" id="PF13911">
    <property type="entry name" value="AhpC-TSA_2"/>
    <property type="match status" value="1"/>
</dbReference>
<keyword evidence="3" id="KW-1185">Reference proteome</keyword>
<organism evidence="2 3">
    <name type="scientific">Papiliotrema laurentii</name>
    <name type="common">Cryptococcus laurentii</name>
    <dbReference type="NCBI Taxonomy" id="5418"/>
    <lineage>
        <taxon>Eukaryota</taxon>
        <taxon>Fungi</taxon>
        <taxon>Dikarya</taxon>
        <taxon>Basidiomycota</taxon>
        <taxon>Agaricomycotina</taxon>
        <taxon>Tremellomycetes</taxon>
        <taxon>Tremellales</taxon>
        <taxon>Rhynchogastremaceae</taxon>
        <taxon>Papiliotrema</taxon>
    </lineage>
</organism>
<feature type="region of interest" description="Disordered" evidence="1">
    <location>
        <begin position="176"/>
        <end position="200"/>
    </location>
</feature>
<evidence type="ECO:0000313" key="3">
    <source>
        <dbReference type="Proteomes" id="UP001182556"/>
    </source>
</evidence>
<evidence type="ECO:0000256" key="1">
    <source>
        <dbReference type="SAM" id="MobiDB-lite"/>
    </source>
</evidence>
<feature type="compositionally biased region" description="Polar residues" evidence="1">
    <location>
        <begin position="1"/>
        <end position="12"/>
    </location>
</feature>
<name>A0AAD9D1U6_PAPLA</name>
<dbReference type="CDD" id="cd02970">
    <property type="entry name" value="PRX_like2"/>
    <property type="match status" value="1"/>
</dbReference>
<feature type="compositionally biased region" description="Polar residues" evidence="1">
    <location>
        <begin position="122"/>
        <end position="135"/>
    </location>
</feature>
<accession>A0AAD9D1U6</accession>
<sequence length="470" mass="52253">MALVSPTTSGEHPSSGVPDSWATLPTPPGDSPLLRQARALSLPTDQLRLDRTQSTTSRSVSEPNVLAIVPPRLGRKMPPKLTESLELLAHFSTSPPASPRSIETATMSTYSYPHMRLPTLSSPPSTVLATPTSSLHGPGSDGRGGSNEHIPSNGRVDSRGSSCTWSFEEFDQLHMKKKETRREKKARKRQEKETFDVDTPPSTRALYDASLMEVIAEDGARVKFGDLVRRGRTIVIFIRHWFCPLCAQYMQSIVNQVSPEALEEADVELIIIGNGSEKMLPSYKNKAFKCPYKMYTDPSLSVYRALGLTRQTGNAGPDDQAGDYLVQSALESTLSTLKRATLMPLRNPGHFTQLGGEFVFQGTLNVTYTHRMTTTRSHAPIRDVCAAAGVRLEWMHYEPGPPPPPVHRPSVLLHAVDEEDWEVERDRELERIRRIKETRRAGKVADRVVSENDSMTSLDEFRESFGHLVV</sequence>
<dbReference type="Gene3D" id="3.40.30.10">
    <property type="entry name" value="Glutaredoxin"/>
    <property type="match status" value="1"/>
</dbReference>
<dbReference type="PANTHER" id="PTHR28630">
    <property type="match status" value="1"/>
</dbReference>